<keyword evidence="3" id="KW-1185">Reference proteome</keyword>
<dbReference type="STRING" id="316274.Haur_2649"/>
<dbReference type="InterPro" id="IPR010982">
    <property type="entry name" value="Lambda_DNA-bd_dom_sf"/>
</dbReference>
<feature type="domain" description="HTH cro/C1-type" evidence="1">
    <location>
        <begin position="39"/>
        <end position="111"/>
    </location>
</feature>
<dbReference type="PANTHER" id="PTHR35010">
    <property type="entry name" value="BLL4672 PROTEIN-RELATED"/>
    <property type="match status" value="1"/>
</dbReference>
<evidence type="ECO:0000313" key="3">
    <source>
        <dbReference type="Proteomes" id="UP000000787"/>
    </source>
</evidence>
<dbReference type="Gene3D" id="3.30.450.180">
    <property type="match status" value="1"/>
</dbReference>
<protein>
    <submittedName>
        <fullName evidence="2">Helix-turn-helix domain protein</fullName>
    </submittedName>
</protein>
<gene>
    <name evidence="2" type="ordered locus">Haur_2649</name>
</gene>
<dbReference type="EMBL" id="CP000875">
    <property type="protein sequence ID" value="ABX05287.1"/>
    <property type="molecule type" value="Genomic_DNA"/>
</dbReference>
<organism evidence="2 3">
    <name type="scientific">Herpetosiphon aurantiacus (strain ATCC 23779 / DSM 785 / 114-95)</name>
    <dbReference type="NCBI Taxonomy" id="316274"/>
    <lineage>
        <taxon>Bacteria</taxon>
        <taxon>Bacillati</taxon>
        <taxon>Chloroflexota</taxon>
        <taxon>Chloroflexia</taxon>
        <taxon>Herpetosiphonales</taxon>
        <taxon>Herpetosiphonaceae</taxon>
        <taxon>Herpetosiphon</taxon>
    </lineage>
</organism>
<dbReference type="SMART" id="SM00530">
    <property type="entry name" value="HTH_XRE"/>
    <property type="match status" value="1"/>
</dbReference>
<dbReference type="KEGG" id="hau:Haur_2649"/>
<evidence type="ECO:0000259" key="1">
    <source>
        <dbReference type="SMART" id="SM00530"/>
    </source>
</evidence>
<dbReference type="Proteomes" id="UP000000787">
    <property type="component" value="Chromosome"/>
</dbReference>
<dbReference type="Pfam" id="PF13560">
    <property type="entry name" value="HTH_31"/>
    <property type="match status" value="1"/>
</dbReference>
<dbReference type="eggNOG" id="COG1396">
    <property type="taxonomic scope" value="Bacteria"/>
</dbReference>
<dbReference type="CDD" id="cd00093">
    <property type="entry name" value="HTH_XRE"/>
    <property type="match status" value="1"/>
</dbReference>
<dbReference type="HOGENOM" id="CLU_057862_2_0_0"/>
<dbReference type="GO" id="GO:0003677">
    <property type="term" value="F:DNA binding"/>
    <property type="evidence" value="ECO:0007669"/>
    <property type="project" value="InterPro"/>
</dbReference>
<dbReference type="InterPro" id="IPR001387">
    <property type="entry name" value="Cro/C1-type_HTH"/>
</dbReference>
<reference evidence="2 3" key="1">
    <citation type="journal article" date="2011" name="Stand. Genomic Sci.">
        <title>Complete genome sequence of the filamentous gliding predatory bacterium Herpetosiphon aurantiacus type strain (114-95(T)).</title>
        <authorList>
            <person name="Kiss H."/>
            <person name="Nett M."/>
            <person name="Domin N."/>
            <person name="Martin K."/>
            <person name="Maresca J.A."/>
            <person name="Copeland A."/>
            <person name="Lapidus A."/>
            <person name="Lucas S."/>
            <person name="Berry K.W."/>
            <person name="Glavina Del Rio T."/>
            <person name="Dalin E."/>
            <person name="Tice H."/>
            <person name="Pitluck S."/>
            <person name="Richardson P."/>
            <person name="Bruce D."/>
            <person name="Goodwin L."/>
            <person name="Han C."/>
            <person name="Detter J.C."/>
            <person name="Schmutz J."/>
            <person name="Brettin T."/>
            <person name="Land M."/>
            <person name="Hauser L."/>
            <person name="Kyrpides N.C."/>
            <person name="Ivanova N."/>
            <person name="Goker M."/>
            <person name="Woyke T."/>
            <person name="Klenk H.P."/>
            <person name="Bryant D.A."/>
        </authorList>
    </citation>
    <scope>NUCLEOTIDE SEQUENCE [LARGE SCALE GENOMIC DNA]</scope>
    <source>
        <strain evidence="3">ATCC 23779 / DSM 785 / 114-95</strain>
    </source>
</reference>
<accession>A9B109</accession>
<dbReference type="BioCyc" id="HAUR316274:GHYA-2679-MONOMER"/>
<dbReference type="Gene3D" id="1.10.260.40">
    <property type="entry name" value="lambda repressor-like DNA-binding domains"/>
    <property type="match status" value="1"/>
</dbReference>
<dbReference type="InParanoid" id="A9B109"/>
<name>A9B109_HERA2</name>
<sequence length="303" mass="34803">MLPSHGFASKTWKYPMTKTPSLVPTKPNQIQRRRLLTDFLRARRARISPESVGLPNGQRRRTPGLRREEVALLAGVSVSWYTWFEQGREIQVSSAVLDSLVRVLQLDGYEREHLYVLARDSVNPLPWLCHEIDSGTQLMLDMLDPAPAYVISPCCTVVAWNQAAQLVFGDWQAKSMRERNLLWMTFSQPGARLFFADWVGETQRVLAFFRANSTKYIGHPILQELINDLMAISPEFCQLWAQHDVGGITIERKELRHWDLGSLVFHPKVLQIHNSDQQQLVVYLPLDEAQTREKLEQALTTTI</sequence>
<dbReference type="InterPro" id="IPR041413">
    <property type="entry name" value="MLTR_LBD"/>
</dbReference>
<evidence type="ECO:0000313" key="2">
    <source>
        <dbReference type="EMBL" id="ABX05287.1"/>
    </source>
</evidence>
<dbReference type="Pfam" id="PF17765">
    <property type="entry name" value="MLTR_LBD"/>
    <property type="match status" value="1"/>
</dbReference>
<dbReference type="SUPFAM" id="SSF47413">
    <property type="entry name" value="lambda repressor-like DNA-binding domains"/>
    <property type="match status" value="1"/>
</dbReference>
<proteinExistence type="predicted"/>
<dbReference type="PANTHER" id="PTHR35010:SF3">
    <property type="entry name" value="BLL4873 PROTEIN"/>
    <property type="match status" value="1"/>
</dbReference>
<dbReference type="AlphaFoldDB" id="A9B109"/>